<keyword evidence="5" id="KW-0963">Cytoplasm</keyword>
<evidence type="ECO:0000313" key="19">
    <source>
        <dbReference type="RefSeq" id="XP_020037939.1"/>
    </source>
</evidence>
<dbReference type="Ensembl" id="ENSCCNT00000013772.1">
    <property type="protein sequence ID" value="ENSCCNP00000010474.1"/>
    <property type="gene ID" value="ENSCCNG00000010957.1"/>
</dbReference>
<dbReference type="Gene3D" id="3.80.10.10">
    <property type="entry name" value="Ribonuclease Inhibitor"/>
    <property type="match status" value="1"/>
</dbReference>
<dbReference type="Ensembl" id="ENSCCNT00000013774.1">
    <property type="protein sequence ID" value="ENSCCNP00000010476.1"/>
    <property type="gene ID" value="ENSCCNG00000010957.1"/>
</dbReference>
<dbReference type="Pfam" id="PF18779">
    <property type="entry name" value="LRR_RI_capping"/>
    <property type="match status" value="1"/>
</dbReference>
<dbReference type="GO" id="GO:0005634">
    <property type="term" value="C:nucleus"/>
    <property type="evidence" value="ECO:0007669"/>
    <property type="project" value="UniProtKB-SubCell"/>
</dbReference>
<dbReference type="InterPro" id="IPR001611">
    <property type="entry name" value="Leu-rich_rpt"/>
</dbReference>
<dbReference type="PANTHER" id="PTHR45690">
    <property type="entry name" value="NACHT, LRR AND PYD DOMAINS-CONTAINING PROTEIN 12"/>
    <property type="match status" value="1"/>
</dbReference>
<gene>
    <name evidence="13" type="primary">RNH1</name>
    <name evidence="14 16 17 18 19" type="synonym">Rnh1</name>
</gene>
<accession>A0A250Y119</accession>
<dbReference type="PROSITE" id="PS51450">
    <property type="entry name" value="LRR"/>
    <property type="match status" value="1"/>
</dbReference>
<dbReference type="Proteomes" id="UP001732720">
    <property type="component" value="Chromosome 1"/>
</dbReference>
<keyword evidence="9" id="KW-0007">Acetylation</keyword>
<dbReference type="RefSeq" id="XP_020037914.1">
    <property type="nucleotide sequence ID" value="XM_020182325.1"/>
</dbReference>
<dbReference type="RefSeq" id="XP_073908152.1">
    <property type="nucleotide sequence ID" value="XM_074052051.1"/>
</dbReference>
<evidence type="ECO:0000256" key="4">
    <source>
        <dbReference type="ARBA" id="ARBA00014554"/>
    </source>
</evidence>
<evidence type="ECO:0000313" key="14">
    <source>
        <dbReference type="Ensembl" id="ENSCCNP00000010474.1"/>
    </source>
</evidence>
<keyword evidence="8" id="KW-0677">Repeat</keyword>
<dbReference type="RefSeq" id="XP_020037939.1">
    <property type="nucleotide sequence ID" value="XM_020182350.1"/>
</dbReference>
<dbReference type="CDD" id="cd00116">
    <property type="entry name" value="LRR_RI"/>
    <property type="match status" value="1"/>
</dbReference>
<evidence type="ECO:0000313" key="15">
    <source>
        <dbReference type="Proteomes" id="UP001732720"/>
    </source>
</evidence>
<organism evidence="13">
    <name type="scientific">Castor canadensis</name>
    <name type="common">American beaver</name>
    <dbReference type="NCBI Taxonomy" id="51338"/>
    <lineage>
        <taxon>Eukaryota</taxon>
        <taxon>Metazoa</taxon>
        <taxon>Chordata</taxon>
        <taxon>Craniata</taxon>
        <taxon>Vertebrata</taxon>
        <taxon>Euteleostomi</taxon>
        <taxon>Mammalia</taxon>
        <taxon>Eutheria</taxon>
        <taxon>Euarchontoglires</taxon>
        <taxon>Glires</taxon>
        <taxon>Rodentia</taxon>
        <taxon>Castorimorpha</taxon>
        <taxon>Castoridae</taxon>
        <taxon>Castor</taxon>
    </lineage>
</organism>
<evidence type="ECO:0000256" key="11">
    <source>
        <dbReference type="ARBA" id="ARBA00032534"/>
    </source>
</evidence>
<evidence type="ECO:0000256" key="5">
    <source>
        <dbReference type="ARBA" id="ARBA00022490"/>
    </source>
</evidence>
<dbReference type="InterPro" id="IPR032675">
    <property type="entry name" value="LRR_dom_sf"/>
</dbReference>
<dbReference type="RefSeq" id="XP_073908134.1">
    <property type="nucleotide sequence ID" value="XM_074052033.1"/>
</dbReference>
<dbReference type="OrthoDB" id="120976at2759"/>
<evidence type="ECO:0000313" key="13">
    <source>
        <dbReference type="EMBL" id="JAV37352.1"/>
    </source>
</evidence>
<dbReference type="SUPFAM" id="SSF52047">
    <property type="entry name" value="RNI-like"/>
    <property type="match status" value="1"/>
</dbReference>
<dbReference type="PANTHER" id="PTHR45690:SF19">
    <property type="entry name" value="NACHT, LRR AND PYD DOMAINS-CONTAINING PROTEIN 3"/>
    <property type="match status" value="1"/>
</dbReference>
<dbReference type="CTD" id="6050"/>
<comment type="function">
    <text evidence="12">Ribonuclease inhibitor which inhibits RNASE1, RNASE2 and angiogenin (ANG). May play a role in redox homeostasis. Required to inhibit the cytotoxic tRNA ribonuclease activity of ANG in the cytoplasm in absence of stress. Relocates to the nucleus in response to stress, relieving inhibition of ANG in the cytoplasm, and inhibiting the angiogenic activity of ANG in the nucleus.</text>
</comment>
<evidence type="ECO:0000256" key="3">
    <source>
        <dbReference type="ARBA" id="ARBA00011699"/>
    </source>
</evidence>
<evidence type="ECO:0000256" key="1">
    <source>
        <dbReference type="ARBA" id="ARBA00004123"/>
    </source>
</evidence>
<evidence type="ECO:0000256" key="10">
    <source>
        <dbReference type="ARBA" id="ARBA00023242"/>
    </source>
</evidence>
<keyword evidence="6" id="KW-0597">Phosphoprotein</keyword>
<dbReference type="GeneID" id="109698244"/>
<evidence type="ECO:0000256" key="6">
    <source>
        <dbReference type="ARBA" id="ARBA00022553"/>
    </source>
</evidence>
<evidence type="ECO:0000256" key="9">
    <source>
        <dbReference type="ARBA" id="ARBA00022990"/>
    </source>
</evidence>
<evidence type="ECO:0000256" key="7">
    <source>
        <dbReference type="ARBA" id="ARBA00022614"/>
    </source>
</evidence>
<evidence type="ECO:0000256" key="12">
    <source>
        <dbReference type="ARBA" id="ARBA00049613"/>
    </source>
</evidence>
<dbReference type="EMBL" id="GFFV01002593">
    <property type="protein sequence ID" value="JAV37352.1"/>
    <property type="molecule type" value="Transcribed_RNA"/>
</dbReference>
<dbReference type="RefSeq" id="XP_020037923.1">
    <property type="nucleotide sequence ID" value="XM_020182334.1"/>
</dbReference>
<reference evidence="13" key="1">
    <citation type="journal article" date="2017" name="G3 (Bethesda)">
        <title>De Novo Genome and Transcriptome Assembly of the Canadian Beaver (Castor canadensis).</title>
        <authorList>
            <person name="Lok S."/>
            <person name="Paton T.A."/>
            <person name="Wang Z."/>
            <person name="Kaur G."/>
            <person name="Walker S."/>
            <person name="Yuen R.K."/>
            <person name="Sung W.W."/>
            <person name="Whitney J."/>
            <person name="Buchanan J.A."/>
            <person name="Trost B."/>
            <person name="Singh N."/>
            <person name="Apresto B."/>
            <person name="Chen N."/>
            <person name="Coole M."/>
            <person name="Dawson T.J."/>
            <person name="Ho K.Y."/>
            <person name="Hu Z."/>
            <person name="Pullenayegum S."/>
            <person name="Samler K."/>
            <person name="Shipstone A."/>
            <person name="Tsoi F."/>
            <person name="Wang T."/>
            <person name="Pereira S.L."/>
            <person name="Rostami P."/>
            <person name="Ryan C.A."/>
            <person name="Tong A.H."/>
            <person name="Ng K."/>
            <person name="Sundaravadanam Y."/>
            <person name="Simpson J.T."/>
            <person name="Lim B.K."/>
            <person name="Engstrom M.D."/>
            <person name="Dutton C.J."/>
            <person name="Kerr K.C."/>
            <person name="Franke M."/>
            <person name="Rapley W."/>
            <person name="Wintle R.F."/>
            <person name="Scherer S.W."/>
        </authorList>
    </citation>
    <scope>NUCLEOTIDE SEQUENCE</scope>
    <source>
        <strain evidence="13">ROM106880</strain>
        <tissue evidence="13">Muscle</tissue>
    </source>
</reference>
<keyword evidence="15" id="KW-1185">Reference proteome</keyword>
<evidence type="ECO:0000313" key="17">
    <source>
        <dbReference type="RefSeq" id="XP_020037923.1"/>
    </source>
</evidence>
<dbReference type="InterPro" id="IPR041302">
    <property type="entry name" value="LRR_RI_cap"/>
</dbReference>
<dbReference type="RefSeq" id="XP_073908167.1">
    <property type="nucleotide sequence ID" value="XM_074052066.1"/>
</dbReference>
<evidence type="ECO:0000256" key="8">
    <source>
        <dbReference type="ARBA" id="ARBA00022737"/>
    </source>
</evidence>
<dbReference type="AlphaFoldDB" id="A0A250Y119"/>
<comment type="subunit">
    <text evidence="3">Forms high-affinity heterodimers with RNASE1, ANG and RNASE2.</text>
</comment>
<keyword evidence="10" id="KW-0539">Nucleus</keyword>
<dbReference type="InterPro" id="IPR050637">
    <property type="entry name" value="NLRP_innate_immun_reg"/>
</dbReference>
<comment type="subcellular location">
    <subcellularLocation>
        <location evidence="2">Cytoplasm</location>
    </subcellularLocation>
    <subcellularLocation>
        <location evidence="1">Nucleus</location>
    </subcellularLocation>
</comment>
<dbReference type="GO" id="GO:0005737">
    <property type="term" value="C:cytoplasm"/>
    <property type="evidence" value="ECO:0007669"/>
    <property type="project" value="UniProtKB-SubCell"/>
</dbReference>
<dbReference type="KEGG" id="ccan:109698244"/>
<evidence type="ECO:0000313" key="18">
    <source>
        <dbReference type="RefSeq" id="XP_020037931.1"/>
    </source>
</evidence>
<evidence type="ECO:0000256" key="2">
    <source>
        <dbReference type="ARBA" id="ARBA00004496"/>
    </source>
</evidence>
<protein>
    <recommendedName>
        <fullName evidence="4">Ribonuclease inhibitor</fullName>
    </recommendedName>
    <alternativeName>
        <fullName evidence="11">Ribonuclease/angiogenin inhibitor 1</fullName>
    </alternativeName>
</protein>
<proteinExistence type="predicted"/>
<sequence>MNLSIQCEQLSDARWTELLPLIQQYQVVRLDDCGLTMVRCKDISSALKTNSALTELSLRTNELGDAGVHLVLQGLQSSTCKIQKLSLQNCCLTEAGCEVLPGMLSSLLTLRELDLNFNSLKDAGLRLLCEGLLDPQCHLEKLQLEYCNLTAASCEPLASVLRAKSDFKELAVSNNDLNEDGVHVLCQGLKDSACQLEILRLENCGATSANCKDLCDFVTSKPSLQELDLGGNKLGNAGITVLCPGLLHPSCGLRTLWLWECDITTEGCRELCRVLRAKQSLKALSLAGNELEDEGAQLLCESLLEPGCQLESLWVKTCSFTAACCSHFRSVLTQSQSLLELQMSNNNLGDAGVQELCQGLGHPGCVLRVLCLGDCELRNSGCSSVAAALLASRSLRELDLSNNPLGDPGIQQLIESLRQPDCLLEQLVLYDIYWTQKMDDQLQALEDDKPSLRIIS</sequence>
<reference evidence="14" key="2">
    <citation type="submission" date="2023-09" db="UniProtKB">
        <authorList>
            <consortium name="Ensembl"/>
        </authorList>
    </citation>
    <scope>IDENTIFICATION</scope>
</reference>
<reference evidence="16 17" key="3">
    <citation type="submission" date="2025-04" db="UniProtKB">
        <authorList>
            <consortium name="RefSeq"/>
        </authorList>
    </citation>
    <scope>IDENTIFICATION</scope>
    <source>
        <tissue evidence="16 17">Leukocyte</tissue>
    </source>
</reference>
<keyword evidence="7" id="KW-0433">Leucine-rich repeat</keyword>
<dbReference type="SMART" id="SM00368">
    <property type="entry name" value="LRR_RI"/>
    <property type="match status" value="13"/>
</dbReference>
<dbReference type="Ensembl" id="ENSCCNT00000013780.1">
    <property type="protein sequence ID" value="ENSCCNP00000010481.1"/>
    <property type="gene ID" value="ENSCCNG00000010957.1"/>
</dbReference>
<dbReference type="RefSeq" id="XP_020037931.1">
    <property type="nucleotide sequence ID" value="XM_020182342.1"/>
</dbReference>
<dbReference type="Pfam" id="PF13516">
    <property type="entry name" value="LRR_6"/>
    <property type="match status" value="7"/>
</dbReference>
<name>A0A250Y119_CASCN</name>
<evidence type="ECO:0000313" key="16">
    <source>
        <dbReference type="RefSeq" id="XP_020037914.1"/>
    </source>
</evidence>